<dbReference type="Proteomes" id="UP000005408">
    <property type="component" value="Unassembled WGS sequence"/>
</dbReference>
<proteinExistence type="inferred from homology"/>
<dbReference type="GO" id="GO:0009966">
    <property type="term" value="P:regulation of signal transduction"/>
    <property type="evidence" value="ECO:0007669"/>
    <property type="project" value="InterPro"/>
</dbReference>
<dbReference type="EnsemblMetazoa" id="G6248.1">
    <property type="protein sequence ID" value="G6248.1:cds"/>
    <property type="gene ID" value="G6248"/>
</dbReference>
<protein>
    <recommendedName>
        <fullName evidence="5">Immunoglobulin-binding protein 1</fullName>
    </recommendedName>
</protein>
<accession>A0A8W8NQ51</accession>
<dbReference type="EnsemblMetazoa" id="G6248.2">
    <property type="protein sequence ID" value="G6248.2:cds"/>
    <property type="gene ID" value="G6248"/>
</dbReference>
<feature type="compositionally biased region" description="Polar residues" evidence="2">
    <location>
        <begin position="281"/>
        <end position="294"/>
    </location>
</feature>
<feature type="compositionally biased region" description="Basic and acidic residues" evidence="2">
    <location>
        <begin position="296"/>
        <end position="338"/>
    </location>
</feature>
<dbReference type="FunFam" id="1.25.40.540:FF:000003">
    <property type="entry name" value="Immunoglobulin (CD79A)-binding protein 1"/>
    <property type="match status" value="1"/>
</dbReference>
<dbReference type="AlphaFoldDB" id="A0A8W8NQ51"/>
<dbReference type="PANTHER" id="PTHR10933">
    <property type="entry name" value="IMMUNOGLOBULIN-BINDING PROTEIN 1"/>
    <property type="match status" value="1"/>
</dbReference>
<evidence type="ECO:0000313" key="4">
    <source>
        <dbReference type="Proteomes" id="UP000005408"/>
    </source>
</evidence>
<reference evidence="3" key="1">
    <citation type="submission" date="2022-08" db="UniProtKB">
        <authorList>
            <consortium name="EnsemblMetazoa"/>
        </authorList>
    </citation>
    <scope>IDENTIFICATION</scope>
    <source>
        <strain evidence="3">05x7-T-G4-1.051#20</strain>
    </source>
</reference>
<evidence type="ECO:0000256" key="1">
    <source>
        <dbReference type="ARBA" id="ARBA00034730"/>
    </source>
</evidence>
<dbReference type="GO" id="GO:0005829">
    <property type="term" value="C:cytosol"/>
    <property type="evidence" value="ECO:0007669"/>
    <property type="project" value="TreeGrafter"/>
</dbReference>
<evidence type="ECO:0000313" key="3">
    <source>
        <dbReference type="EnsemblMetazoa" id="G6248.5:cds"/>
    </source>
</evidence>
<dbReference type="Gene3D" id="1.25.40.540">
    <property type="entry name" value="TAP42-like family"/>
    <property type="match status" value="1"/>
</dbReference>
<dbReference type="GO" id="GO:0035303">
    <property type="term" value="P:regulation of dephosphorylation"/>
    <property type="evidence" value="ECO:0007669"/>
    <property type="project" value="TreeGrafter"/>
</dbReference>
<dbReference type="OrthoDB" id="10261753at2759"/>
<dbReference type="EnsemblMetazoa" id="G6248.6">
    <property type="protein sequence ID" value="G6248.6:cds"/>
    <property type="gene ID" value="G6248"/>
</dbReference>
<dbReference type="EnsemblMetazoa" id="G6248.5">
    <property type="protein sequence ID" value="G6248.5:cds"/>
    <property type="gene ID" value="G6248"/>
</dbReference>
<comment type="similarity">
    <text evidence="1">Belongs to the IGBP1/TAP42 family.</text>
</comment>
<sequence>MAEGGEERLPDLYEKIWSCWGTLDSTEEPSSSYNVQKTIITGITAGIKAIRMVNDLGLFSTNEDLDEVATNEIKYLLLPAFMGYFTERKTVKKMEERGSLVKEAKAYYIDFLRNCDNYGIAKLDKRLLNLTPEADQKAKLSGGPQGMAGMMQTREEKIKSFKEKKELDARVKELHDKMKQDHVDEDVKREYFIGLLKQWIGNAKESLDSLQVEVIMLDLRSQTLNDDEAENKPKEKKKALRPFIITKDMIQKAVFGAGYPSIPSLTIEEFYEQKVKDGTFQPPTSKGHSMQNWAQDPEKDKEAQEREAEEKERKEEQDDPEEIQKTRAFDDWKDDHRRGWGNRKNMG</sequence>
<evidence type="ECO:0008006" key="5">
    <source>
        <dbReference type="Google" id="ProtNLM"/>
    </source>
</evidence>
<name>A0A8W8NQ51_MAGGI</name>
<evidence type="ECO:0000256" key="2">
    <source>
        <dbReference type="SAM" id="MobiDB-lite"/>
    </source>
</evidence>
<dbReference type="InterPro" id="IPR007304">
    <property type="entry name" value="TAP46-like"/>
</dbReference>
<dbReference type="GO" id="GO:0051721">
    <property type="term" value="F:protein phosphatase 2A binding"/>
    <property type="evidence" value="ECO:0007669"/>
    <property type="project" value="TreeGrafter"/>
</dbReference>
<dbReference type="OMA" id="EYELCEA"/>
<dbReference type="InterPro" id="IPR038511">
    <property type="entry name" value="TAP42/TAP46-like_sf"/>
</dbReference>
<keyword evidence="4" id="KW-1185">Reference proteome</keyword>
<dbReference type="PANTHER" id="PTHR10933:SF9">
    <property type="entry name" value="IMMUNOGLOBULIN-BINDING PROTEIN 1"/>
    <property type="match status" value="1"/>
</dbReference>
<feature type="region of interest" description="Disordered" evidence="2">
    <location>
        <begin position="277"/>
        <end position="347"/>
    </location>
</feature>
<organism evidence="3 4">
    <name type="scientific">Magallana gigas</name>
    <name type="common">Pacific oyster</name>
    <name type="synonym">Crassostrea gigas</name>
    <dbReference type="NCBI Taxonomy" id="29159"/>
    <lineage>
        <taxon>Eukaryota</taxon>
        <taxon>Metazoa</taxon>
        <taxon>Spiralia</taxon>
        <taxon>Lophotrochozoa</taxon>
        <taxon>Mollusca</taxon>
        <taxon>Bivalvia</taxon>
        <taxon>Autobranchia</taxon>
        <taxon>Pteriomorphia</taxon>
        <taxon>Ostreida</taxon>
        <taxon>Ostreoidea</taxon>
        <taxon>Ostreidae</taxon>
        <taxon>Magallana</taxon>
    </lineage>
</organism>
<dbReference type="Pfam" id="PF04177">
    <property type="entry name" value="TAP42"/>
    <property type="match status" value="1"/>
</dbReference>